<feature type="coiled-coil region" evidence="1">
    <location>
        <begin position="6"/>
        <end position="77"/>
    </location>
</feature>
<keyword evidence="4" id="KW-1185">Reference proteome</keyword>
<evidence type="ECO:0000313" key="4">
    <source>
        <dbReference type="Proteomes" id="UP001145742"/>
    </source>
</evidence>
<dbReference type="InterPro" id="IPR005550">
    <property type="entry name" value="Kinetochore_Ndc80"/>
</dbReference>
<gene>
    <name evidence="3" type="ORF">WISP_105585</name>
</gene>
<reference evidence="3" key="1">
    <citation type="submission" date="2019-10" db="EMBL/GenBank/DDBJ databases">
        <authorList>
            <person name="Soares A.E.R."/>
            <person name="Aleixo A."/>
            <person name="Schneider P."/>
            <person name="Miyaki C.Y."/>
            <person name="Schneider M.P."/>
            <person name="Mello C."/>
            <person name="Vasconcelos A.T.R."/>
        </authorList>
    </citation>
    <scope>NUCLEOTIDE SEQUENCE</scope>
    <source>
        <tissue evidence="3">Muscle</tissue>
    </source>
</reference>
<sequence length="106" mass="12501">MLDQKTEGINDEVESAEWEVEAMKENSRFQKIIDNQKYSAVDIERINHETSDLQQAINKLTKEVEAEQHQLWNEELKYARNKGVIEMQLAEYHKLAQNLKLFPVNI</sequence>
<evidence type="ECO:0000313" key="3">
    <source>
        <dbReference type="EMBL" id="KAJ7410909.1"/>
    </source>
</evidence>
<accession>A0ABQ9D309</accession>
<name>A0ABQ9D309_9PASS</name>
<protein>
    <recommendedName>
        <fullName evidence="2">Kinetochore protein NDC80 loop region domain-containing protein</fullName>
    </recommendedName>
</protein>
<keyword evidence="1" id="KW-0175">Coiled coil</keyword>
<comment type="caution">
    <text evidence="3">The sequence shown here is derived from an EMBL/GenBank/DDBJ whole genome shotgun (WGS) entry which is preliminary data.</text>
</comment>
<dbReference type="PANTHER" id="PTHR10643">
    <property type="entry name" value="KINETOCHORE PROTEIN NDC80"/>
    <property type="match status" value="1"/>
</dbReference>
<dbReference type="Pfam" id="PF24487">
    <property type="entry name" value="NDC80_loop"/>
    <property type="match status" value="1"/>
</dbReference>
<evidence type="ECO:0000256" key="1">
    <source>
        <dbReference type="SAM" id="Coils"/>
    </source>
</evidence>
<organism evidence="3 4">
    <name type="scientific">Willisornis vidua</name>
    <name type="common">Xingu scale-backed antbird</name>
    <dbReference type="NCBI Taxonomy" id="1566151"/>
    <lineage>
        <taxon>Eukaryota</taxon>
        <taxon>Metazoa</taxon>
        <taxon>Chordata</taxon>
        <taxon>Craniata</taxon>
        <taxon>Vertebrata</taxon>
        <taxon>Euteleostomi</taxon>
        <taxon>Archelosauria</taxon>
        <taxon>Archosauria</taxon>
        <taxon>Dinosauria</taxon>
        <taxon>Saurischia</taxon>
        <taxon>Theropoda</taxon>
        <taxon>Coelurosauria</taxon>
        <taxon>Aves</taxon>
        <taxon>Neognathae</taxon>
        <taxon>Neoaves</taxon>
        <taxon>Telluraves</taxon>
        <taxon>Australaves</taxon>
        <taxon>Passeriformes</taxon>
        <taxon>Thamnophilidae</taxon>
        <taxon>Willisornis</taxon>
    </lineage>
</organism>
<dbReference type="Proteomes" id="UP001145742">
    <property type="component" value="Unassembled WGS sequence"/>
</dbReference>
<dbReference type="PANTHER" id="PTHR10643:SF2">
    <property type="entry name" value="KINETOCHORE PROTEIN NDC80 HOMOLOG"/>
    <property type="match status" value="1"/>
</dbReference>
<feature type="domain" description="Kinetochore protein NDC80 loop region" evidence="2">
    <location>
        <begin position="54"/>
        <end position="105"/>
    </location>
</feature>
<evidence type="ECO:0000259" key="2">
    <source>
        <dbReference type="Pfam" id="PF24487"/>
    </source>
</evidence>
<dbReference type="InterPro" id="IPR057091">
    <property type="entry name" value="NDC80_loop"/>
</dbReference>
<proteinExistence type="predicted"/>
<dbReference type="EMBL" id="WHWB01034375">
    <property type="protein sequence ID" value="KAJ7410909.1"/>
    <property type="molecule type" value="Genomic_DNA"/>
</dbReference>